<dbReference type="AlphaFoldDB" id="A0AAV4PQM3"/>
<accession>A0AAV4PQM3</accession>
<reference evidence="1 2" key="1">
    <citation type="submission" date="2021-06" db="EMBL/GenBank/DDBJ databases">
        <title>Caerostris extrusa draft genome.</title>
        <authorList>
            <person name="Kono N."/>
            <person name="Arakawa K."/>
        </authorList>
    </citation>
    <scope>NUCLEOTIDE SEQUENCE [LARGE SCALE GENOMIC DNA]</scope>
</reference>
<dbReference type="Proteomes" id="UP001054945">
    <property type="component" value="Unassembled WGS sequence"/>
</dbReference>
<keyword evidence="2" id="KW-1185">Reference proteome</keyword>
<sequence length="44" mass="4871">AHSISVVYRDLNYFNSQHHATKLGFEVASVALEKIREVAGLGRS</sequence>
<feature type="non-terminal residue" evidence="1">
    <location>
        <position position="1"/>
    </location>
</feature>
<dbReference type="EMBL" id="BPLR01004951">
    <property type="protein sequence ID" value="GIX98685.1"/>
    <property type="molecule type" value="Genomic_DNA"/>
</dbReference>
<proteinExistence type="predicted"/>
<name>A0AAV4PQM3_CAEEX</name>
<evidence type="ECO:0000313" key="2">
    <source>
        <dbReference type="Proteomes" id="UP001054945"/>
    </source>
</evidence>
<evidence type="ECO:0008006" key="3">
    <source>
        <dbReference type="Google" id="ProtNLM"/>
    </source>
</evidence>
<gene>
    <name evidence="1" type="ORF">CEXT_83521</name>
</gene>
<comment type="caution">
    <text evidence="1">The sequence shown here is derived from an EMBL/GenBank/DDBJ whole genome shotgun (WGS) entry which is preliminary data.</text>
</comment>
<evidence type="ECO:0000313" key="1">
    <source>
        <dbReference type="EMBL" id="GIX98685.1"/>
    </source>
</evidence>
<protein>
    <recommendedName>
        <fullName evidence="3">Arginase</fullName>
    </recommendedName>
</protein>
<organism evidence="1 2">
    <name type="scientific">Caerostris extrusa</name>
    <name type="common">Bark spider</name>
    <name type="synonym">Caerostris bankana</name>
    <dbReference type="NCBI Taxonomy" id="172846"/>
    <lineage>
        <taxon>Eukaryota</taxon>
        <taxon>Metazoa</taxon>
        <taxon>Ecdysozoa</taxon>
        <taxon>Arthropoda</taxon>
        <taxon>Chelicerata</taxon>
        <taxon>Arachnida</taxon>
        <taxon>Araneae</taxon>
        <taxon>Araneomorphae</taxon>
        <taxon>Entelegynae</taxon>
        <taxon>Araneoidea</taxon>
        <taxon>Araneidae</taxon>
        <taxon>Caerostris</taxon>
    </lineage>
</organism>